<dbReference type="PRINTS" id="PR00127">
    <property type="entry name" value="CLPPROTEASEP"/>
</dbReference>
<feature type="active site" evidence="11">
    <location>
        <position position="161"/>
    </location>
</feature>
<dbReference type="GO" id="GO:0004017">
    <property type="term" value="F:AMP kinase activity"/>
    <property type="evidence" value="ECO:0007669"/>
    <property type="project" value="InterPro"/>
</dbReference>
<dbReference type="FunFam" id="3.90.226.10:FF:000001">
    <property type="entry name" value="ATP-dependent Clp protease proteolytic subunit"/>
    <property type="match status" value="1"/>
</dbReference>
<comment type="function">
    <text evidence="8">Clp cleaves peptides in various proteins in a process that requires ATP hydrolysis. Clp may be responsible for a fairly general and central housekeeping function rather than for the degradation of specific substrates.</text>
</comment>
<evidence type="ECO:0000256" key="2">
    <source>
        <dbReference type="ARBA" id="ARBA00022670"/>
    </source>
</evidence>
<dbReference type="InterPro" id="IPR033135">
    <property type="entry name" value="ClpP_His_AS"/>
</dbReference>
<dbReference type="EMBL" id="OB662244">
    <property type="protein sequence ID" value="CAD7229737.1"/>
    <property type="molecule type" value="Genomic_DNA"/>
</dbReference>
<dbReference type="InterPro" id="IPR000850">
    <property type="entry name" value="Adenylat/UMP-CMP_kin"/>
</dbReference>
<keyword evidence="6 12" id="KW-0378">Hydrolase</keyword>
<evidence type="ECO:0000256" key="8">
    <source>
        <dbReference type="ARBA" id="ARBA00059384"/>
    </source>
</evidence>
<name>A0A7R8WDL9_9CRUS</name>
<keyword evidence="3" id="KW-0808">Transferase</keyword>
<keyword evidence="2 12" id="KW-0645">Protease</keyword>
<dbReference type="Pfam" id="PF00406">
    <property type="entry name" value="ADK"/>
    <property type="match status" value="1"/>
</dbReference>
<reference evidence="14" key="1">
    <citation type="submission" date="2020-11" db="EMBL/GenBank/DDBJ databases">
        <authorList>
            <person name="Tran Van P."/>
        </authorList>
    </citation>
    <scope>NUCLEOTIDE SEQUENCE</scope>
</reference>
<dbReference type="PROSITE" id="PS00381">
    <property type="entry name" value="CLP_PROTEASE_SER"/>
    <property type="match status" value="1"/>
</dbReference>
<dbReference type="InterPro" id="IPR033690">
    <property type="entry name" value="Adenylat_kinase_CS"/>
</dbReference>
<dbReference type="PROSITE" id="PS00382">
    <property type="entry name" value="CLP_PROTEASE_HIS"/>
    <property type="match status" value="1"/>
</dbReference>
<evidence type="ECO:0000256" key="13">
    <source>
        <dbReference type="RuleBase" id="RU003567"/>
    </source>
</evidence>
<proteinExistence type="inferred from homology"/>
<sequence length="520" mass="57497">MVSCPAISASLRPFTCLVRSPASAFSLRRSLHVSRPSLLPLIPMVVEQSGRGERAYDIYSRLLKERIICVMGPISDEMSSLVVAQLLFLQSESNKKPVHLYINSPGGSVTAGLGIYDTMQYILPPVATWCVGQACSMASLILAAGTPGMRHALPNARIMVHQPSGQASGQATDILIHAEEIIKLKKQLNGLYLKHTGTPIDEIELAMERDRFMSPTEALEFGLLDKVVLKPPRHGEDEEAIVPPATHHHPMSNLAEKKLAELLVREEHLKMADSKVKPVAEEGVNAVFFGAPGSGKGTQALKVRDYYGVCHLSTGDMIRQEIASGSQLGKEMKEILRAGTLVADEQVLKMVEKQLLTPACARGFLLDGFPRTMVQAQKLDDLLEREKRQLDAVIHFSINRDILVRRVTGRLLHPTSGRIYHEEFSPPKVPMKDDVTGEPLIRRSDDNEETLRKRLKTMEQHEKPLLEYYESCGLLRQVDATQPPNKLFDTIRAVFAESKEEARGGGLFGGLKRALGIGSR</sequence>
<organism evidence="14">
    <name type="scientific">Cyprideis torosa</name>
    <dbReference type="NCBI Taxonomy" id="163714"/>
    <lineage>
        <taxon>Eukaryota</taxon>
        <taxon>Metazoa</taxon>
        <taxon>Ecdysozoa</taxon>
        <taxon>Arthropoda</taxon>
        <taxon>Crustacea</taxon>
        <taxon>Oligostraca</taxon>
        <taxon>Ostracoda</taxon>
        <taxon>Podocopa</taxon>
        <taxon>Podocopida</taxon>
        <taxon>Cytherocopina</taxon>
        <taxon>Cytheroidea</taxon>
        <taxon>Cytherideidae</taxon>
        <taxon>Cyprideis</taxon>
    </lineage>
</organism>
<evidence type="ECO:0000256" key="12">
    <source>
        <dbReference type="RuleBase" id="RU000549"/>
    </source>
</evidence>
<evidence type="ECO:0000256" key="1">
    <source>
        <dbReference type="ARBA" id="ARBA00007039"/>
    </source>
</evidence>
<dbReference type="NCBIfam" id="NF001381">
    <property type="entry name" value="PRK00279.1-3"/>
    <property type="match status" value="1"/>
</dbReference>
<dbReference type="SUPFAM" id="SSF52096">
    <property type="entry name" value="ClpP/crotonase"/>
    <property type="match status" value="1"/>
</dbReference>
<keyword evidence="4" id="KW-0547">Nucleotide-binding</keyword>
<dbReference type="PROSITE" id="PS00113">
    <property type="entry name" value="ADENYLATE_KINASE"/>
    <property type="match status" value="1"/>
</dbReference>
<evidence type="ECO:0000256" key="6">
    <source>
        <dbReference type="ARBA" id="ARBA00022801"/>
    </source>
</evidence>
<dbReference type="Gene3D" id="3.40.50.300">
    <property type="entry name" value="P-loop containing nucleotide triphosphate hydrolases"/>
    <property type="match status" value="1"/>
</dbReference>
<dbReference type="PANTHER" id="PTHR10381:SF11">
    <property type="entry name" value="ATP-DEPENDENT CLP PROTEASE PROTEOLYTIC SUBUNIT, MITOCHONDRIAL"/>
    <property type="match status" value="1"/>
</dbReference>
<evidence type="ECO:0000256" key="10">
    <source>
        <dbReference type="PROSITE-ProRule" id="PRU10085"/>
    </source>
</evidence>
<evidence type="ECO:0000313" key="14">
    <source>
        <dbReference type="EMBL" id="CAD7229737.1"/>
    </source>
</evidence>
<dbReference type="FunFam" id="3.40.50.300:FF:000106">
    <property type="entry name" value="Adenylate kinase mitochondrial"/>
    <property type="match status" value="1"/>
</dbReference>
<dbReference type="InterPro" id="IPR027417">
    <property type="entry name" value="P-loop_NTPase"/>
</dbReference>
<dbReference type="InterPro" id="IPR018215">
    <property type="entry name" value="ClpP_Ser_AS"/>
</dbReference>
<dbReference type="GO" id="GO:0004176">
    <property type="term" value="F:ATP-dependent peptidase activity"/>
    <property type="evidence" value="ECO:0007669"/>
    <property type="project" value="InterPro"/>
</dbReference>
<dbReference type="OrthoDB" id="2017408at2759"/>
<dbReference type="GO" id="GO:0005524">
    <property type="term" value="F:ATP binding"/>
    <property type="evidence" value="ECO:0007669"/>
    <property type="project" value="InterPro"/>
</dbReference>
<feature type="active site" evidence="10">
    <location>
        <position position="136"/>
    </location>
</feature>
<comment type="similarity">
    <text evidence="1 13">Belongs to the peptidase S14 family.</text>
</comment>
<dbReference type="NCBIfam" id="TIGR01351">
    <property type="entry name" value="adk"/>
    <property type="match status" value="1"/>
</dbReference>
<keyword evidence="7 12" id="KW-0720">Serine protease</keyword>
<dbReference type="InterPro" id="IPR007862">
    <property type="entry name" value="Adenylate_kinase_lid-dom"/>
</dbReference>
<gene>
    <name evidence="14" type="ORF">CTOB1V02_LOCUS7605</name>
</gene>
<dbReference type="Gene3D" id="3.90.226.10">
    <property type="entry name" value="2-enoyl-CoA Hydratase, Chain A, domain 1"/>
    <property type="match status" value="1"/>
</dbReference>
<dbReference type="GO" id="GO:0051117">
    <property type="term" value="F:ATPase binding"/>
    <property type="evidence" value="ECO:0007669"/>
    <property type="project" value="TreeGrafter"/>
</dbReference>
<dbReference type="HAMAP" id="MF_00444">
    <property type="entry name" value="ClpP"/>
    <property type="match status" value="1"/>
</dbReference>
<dbReference type="AlphaFoldDB" id="A0A7R8WDL9"/>
<dbReference type="InterPro" id="IPR023562">
    <property type="entry name" value="ClpP/TepA"/>
</dbReference>
<dbReference type="Pfam" id="PF05191">
    <property type="entry name" value="ADK_lid"/>
    <property type="match status" value="1"/>
</dbReference>
<dbReference type="NCBIfam" id="NF009205">
    <property type="entry name" value="PRK12553.1"/>
    <property type="match status" value="1"/>
</dbReference>
<dbReference type="GO" id="GO:0009368">
    <property type="term" value="C:endopeptidase Clp complex"/>
    <property type="evidence" value="ECO:0007669"/>
    <property type="project" value="TreeGrafter"/>
</dbReference>
<dbReference type="InterPro" id="IPR001907">
    <property type="entry name" value="ClpP"/>
</dbReference>
<dbReference type="HAMAP" id="MF_00235">
    <property type="entry name" value="Adenylate_kinase_Adk"/>
    <property type="match status" value="1"/>
</dbReference>
<evidence type="ECO:0000256" key="5">
    <source>
        <dbReference type="ARBA" id="ARBA00022777"/>
    </source>
</evidence>
<dbReference type="PANTHER" id="PTHR10381">
    <property type="entry name" value="ATP-DEPENDENT CLP PROTEASE PROTEOLYTIC SUBUNIT"/>
    <property type="match status" value="1"/>
</dbReference>
<dbReference type="CDD" id="cd01428">
    <property type="entry name" value="ADK"/>
    <property type="match status" value="1"/>
</dbReference>
<comment type="subunit">
    <text evidence="9">Tetradecamer that assembles into a two heptameric rings with a central cavity.</text>
</comment>
<accession>A0A7R8WDL9</accession>
<evidence type="ECO:0000256" key="3">
    <source>
        <dbReference type="ARBA" id="ARBA00022679"/>
    </source>
</evidence>
<dbReference type="EC" id="3.4.21.92" evidence="12"/>
<dbReference type="Pfam" id="PF00574">
    <property type="entry name" value="CLP_protease"/>
    <property type="match status" value="1"/>
</dbReference>
<evidence type="ECO:0000256" key="11">
    <source>
        <dbReference type="PROSITE-ProRule" id="PRU10086"/>
    </source>
</evidence>
<dbReference type="NCBIfam" id="NF001368">
    <property type="entry name" value="PRK00277.1"/>
    <property type="match status" value="1"/>
</dbReference>
<dbReference type="GO" id="GO:0006515">
    <property type="term" value="P:protein quality control for misfolded or incompletely synthesized proteins"/>
    <property type="evidence" value="ECO:0007669"/>
    <property type="project" value="TreeGrafter"/>
</dbReference>
<dbReference type="CDD" id="cd07017">
    <property type="entry name" value="S14_ClpP_2"/>
    <property type="match status" value="1"/>
</dbReference>
<keyword evidence="5" id="KW-0418">Kinase</keyword>
<dbReference type="InterPro" id="IPR029045">
    <property type="entry name" value="ClpP/crotonase-like_dom_sf"/>
</dbReference>
<dbReference type="InterPro" id="IPR006259">
    <property type="entry name" value="Adenyl_kin_sub"/>
</dbReference>
<evidence type="ECO:0000256" key="4">
    <source>
        <dbReference type="ARBA" id="ARBA00022741"/>
    </source>
</evidence>
<evidence type="ECO:0000256" key="7">
    <source>
        <dbReference type="ARBA" id="ARBA00022825"/>
    </source>
</evidence>
<evidence type="ECO:0000256" key="9">
    <source>
        <dbReference type="ARBA" id="ARBA00065540"/>
    </source>
</evidence>
<dbReference type="GO" id="GO:0004252">
    <property type="term" value="F:serine-type endopeptidase activity"/>
    <property type="evidence" value="ECO:0007669"/>
    <property type="project" value="UniProtKB-EC"/>
</dbReference>
<dbReference type="SUPFAM" id="SSF52540">
    <property type="entry name" value="P-loop containing nucleoside triphosphate hydrolases"/>
    <property type="match status" value="1"/>
</dbReference>
<protein>
    <recommendedName>
        <fullName evidence="13">ATP-dependent Clp protease proteolytic subunit</fullName>
        <ecNumber evidence="12">3.4.21.92</ecNumber>
    </recommendedName>
</protein>